<organism evidence="2 3">
    <name type="scientific">Puccinia graminis f. sp. tritici</name>
    <dbReference type="NCBI Taxonomy" id="56615"/>
    <lineage>
        <taxon>Eukaryota</taxon>
        <taxon>Fungi</taxon>
        <taxon>Dikarya</taxon>
        <taxon>Basidiomycota</taxon>
        <taxon>Pucciniomycotina</taxon>
        <taxon>Pucciniomycetes</taxon>
        <taxon>Pucciniales</taxon>
        <taxon>Pucciniaceae</taxon>
        <taxon>Puccinia</taxon>
    </lineage>
</organism>
<keyword evidence="3" id="KW-1185">Reference proteome</keyword>
<comment type="caution">
    <text evidence="2">The sequence shown here is derived from an EMBL/GenBank/DDBJ whole genome shotgun (WGS) entry which is preliminary data.</text>
</comment>
<gene>
    <name evidence="2" type="ORF">PGT21_026527</name>
</gene>
<protein>
    <submittedName>
        <fullName evidence="2">Uncharacterized protein</fullName>
    </submittedName>
</protein>
<reference evidence="2 3" key="1">
    <citation type="submission" date="2019-05" db="EMBL/GenBank/DDBJ databases">
        <title>Emergence of the Ug99 lineage of the wheat stem rust pathogen through somatic hybridization.</title>
        <authorList>
            <person name="Li F."/>
            <person name="Upadhyaya N.M."/>
            <person name="Sperschneider J."/>
            <person name="Matny O."/>
            <person name="Nguyen-Phuc H."/>
            <person name="Mago R."/>
            <person name="Raley C."/>
            <person name="Miller M.E."/>
            <person name="Silverstein K.A.T."/>
            <person name="Henningsen E."/>
            <person name="Hirsch C.D."/>
            <person name="Visser B."/>
            <person name="Pretorius Z.A."/>
            <person name="Steffenson B.J."/>
            <person name="Schwessinger B."/>
            <person name="Dodds P.N."/>
            <person name="Figueroa M."/>
        </authorList>
    </citation>
    <scope>NUCLEOTIDE SEQUENCE [LARGE SCALE GENOMIC DNA]</scope>
    <source>
        <strain evidence="2">21-0</strain>
    </source>
</reference>
<evidence type="ECO:0000313" key="2">
    <source>
        <dbReference type="EMBL" id="KAA1072038.1"/>
    </source>
</evidence>
<dbReference type="AlphaFoldDB" id="A0A5B0M7N1"/>
<dbReference type="Proteomes" id="UP000324748">
    <property type="component" value="Unassembled WGS sequence"/>
</dbReference>
<evidence type="ECO:0000256" key="1">
    <source>
        <dbReference type="SAM" id="MobiDB-lite"/>
    </source>
</evidence>
<accession>A0A5B0M7N1</accession>
<sequence>MWVLFHGKKKHSPTLAQQDGNVDREFQFQPDWSRLVQVAPTLLVQRWANGVTGGRFNLRQSLPPGPNVRPTKDVGCDNQGPTQGWLGKR</sequence>
<proteinExistence type="predicted"/>
<name>A0A5B0M7N1_PUCGR</name>
<feature type="region of interest" description="Disordered" evidence="1">
    <location>
        <begin position="58"/>
        <end position="89"/>
    </location>
</feature>
<evidence type="ECO:0000313" key="3">
    <source>
        <dbReference type="Proteomes" id="UP000324748"/>
    </source>
</evidence>
<dbReference type="EMBL" id="VSWC01000170">
    <property type="protein sequence ID" value="KAA1072038.1"/>
    <property type="molecule type" value="Genomic_DNA"/>
</dbReference>